<protein>
    <submittedName>
        <fullName evidence="2">Uncharacterized protein</fullName>
    </submittedName>
</protein>
<dbReference type="AlphaFoldDB" id="A0A2T2P8C7"/>
<reference evidence="2 3" key="1">
    <citation type="journal article" date="2018" name="Front. Microbiol.">
        <title>Genome-Wide Analysis of Corynespora cassiicola Leaf Fall Disease Putative Effectors.</title>
        <authorList>
            <person name="Lopez D."/>
            <person name="Ribeiro S."/>
            <person name="Label P."/>
            <person name="Fumanal B."/>
            <person name="Venisse J.S."/>
            <person name="Kohler A."/>
            <person name="de Oliveira R.R."/>
            <person name="Labutti K."/>
            <person name="Lipzen A."/>
            <person name="Lail K."/>
            <person name="Bauer D."/>
            <person name="Ohm R.A."/>
            <person name="Barry K.W."/>
            <person name="Spatafora J."/>
            <person name="Grigoriev I.V."/>
            <person name="Martin F.M."/>
            <person name="Pujade-Renaud V."/>
        </authorList>
    </citation>
    <scope>NUCLEOTIDE SEQUENCE [LARGE SCALE GENOMIC DNA]</scope>
    <source>
        <strain evidence="2 3">Philippines</strain>
    </source>
</reference>
<evidence type="ECO:0000313" key="2">
    <source>
        <dbReference type="EMBL" id="PSN73909.1"/>
    </source>
</evidence>
<gene>
    <name evidence="2" type="ORF">BS50DRAFT_641897</name>
</gene>
<name>A0A2T2P8C7_CORCC</name>
<dbReference type="Proteomes" id="UP000240883">
    <property type="component" value="Unassembled WGS sequence"/>
</dbReference>
<dbReference type="EMBL" id="KZ678128">
    <property type="protein sequence ID" value="PSN73909.1"/>
    <property type="molecule type" value="Genomic_DNA"/>
</dbReference>
<evidence type="ECO:0000313" key="3">
    <source>
        <dbReference type="Proteomes" id="UP000240883"/>
    </source>
</evidence>
<evidence type="ECO:0000256" key="1">
    <source>
        <dbReference type="SAM" id="MobiDB-lite"/>
    </source>
</evidence>
<accession>A0A2T2P8C7</accession>
<sequence>MLIRDHGSGAQRCIEMVIGEEGGREARDGTLGLDQHHGSRPGSEPGWILKVQHDHGIDGRSGGVIRMPRELLPISPQATLGLAGDRHYPNAVCESRFPVGRHLRRDGCHSASIFRLARRPGSRWFTLGATRRRPRITPPLRLPVDSIRGGPVPVSAKISRPKLTCRRVGKGFEAAAIEGLSCTAKRRQGSDTSSTGVGRCPGGHRAPPHGCWPPRGRGAVSRCIWAVCACGRFNWAAACCVGQRRTRDWRLETGDWGTGGLGDGRAVVAVGLERRGGRAEMKGDRRGYFQNCSRRMGSLVEGL</sequence>
<proteinExistence type="predicted"/>
<keyword evidence="3" id="KW-1185">Reference proteome</keyword>
<feature type="region of interest" description="Disordered" evidence="1">
    <location>
        <begin position="25"/>
        <end position="46"/>
    </location>
</feature>
<organism evidence="2 3">
    <name type="scientific">Corynespora cassiicola Philippines</name>
    <dbReference type="NCBI Taxonomy" id="1448308"/>
    <lineage>
        <taxon>Eukaryota</taxon>
        <taxon>Fungi</taxon>
        <taxon>Dikarya</taxon>
        <taxon>Ascomycota</taxon>
        <taxon>Pezizomycotina</taxon>
        <taxon>Dothideomycetes</taxon>
        <taxon>Pleosporomycetidae</taxon>
        <taxon>Pleosporales</taxon>
        <taxon>Corynesporascaceae</taxon>
        <taxon>Corynespora</taxon>
    </lineage>
</organism>
<feature type="region of interest" description="Disordered" evidence="1">
    <location>
        <begin position="186"/>
        <end position="211"/>
    </location>
</feature>